<dbReference type="AlphaFoldDB" id="A0A835G9E1"/>
<reference evidence="2" key="1">
    <citation type="submission" date="2020-08" db="EMBL/GenBank/DDBJ databases">
        <title>Spodoptera exigua strain:BAW_Kor-Di-RS1 Genome sequencing and assembly.</title>
        <authorList>
            <person name="Kim J."/>
            <person name="Nam H.Y."/>
            <person name="Kwon M."/>
            <person name="Choi J.H."/>
            <person name="Cho S.R."/>
            <person name="Kim G.-H."/>
        </authorList>
    </citation>
    <scope>NUCLEOTIDE SEQUENCE</scope>
    <source>
        <strain evidence="2">BAW_Kor-Di-RS1</strain>
        <tissue evidence="2">Whole-body</tissue>
    </source>
</reference>
<gene>
    <name evidence="2" type="ORF">HW555_011004</name>
</gene>
<sequence>MGYFEAPGVLSPRHLAGDWSRFVDVNALLIFDYLPSCPEEWLQIEKDFALKFPRAVGSIDGKHIVLECSINSGSEYTLTVKAELSFMVKMQTNDLNLPQPHPLPENIMKPYSGNKLHLQHNTLGIPKTKVSGPRVVVENTYGILVTKFRIIKIHLQPEKAALITLTCILLHNFLRRNTTLSHIYTPSGTIDTNDNNNLLIEPGSWRYSTLSSRSAWNIYSILLYLILISLYNSLNISSFKFVFHSTGSAWKYSKNFNSSSFVQVTLILTPGGTQYTIVQVGGSRATEKLVSVESIHVLGCSHVLALLCLAPKNRQKVEKSRRTTRELEKNTRIASTFTFLASFSRSCEILLRMWNALKEAFATELCEIAGFETKLLCGDGQYYATTTDQQLDKSNKHQTWLLSFALNYSIKACTAFLFSLQTFDFFGLHYDALLPSPPFHKIYASLLVYGLSLHTIRVLGSSVKGKFWNVKSKVVVCEVDDIFNRLPLGTVLSGGNIGVVLPCSPVVFKVERFSVDGCSLVFVKSLLAPTSVHLNEDGGPMAFPLMYLPVLERYSFPSYSPQYDNDL</sequence>
<feature type="transmembrane region" description="Helical" evidence="1">
    <location>
        <begin position="216"/>
        <end position="234"/>
    </location>
</feature>
<evidence type="ECO:0000256" key="1">
    <source>
        <dbReference type="SAM" id="Phobius"/>
    </source>
</evidence>
<evidence type="ECO:0008006" key="4">
    <source>
        <dbReference type="Google" id="ProtNLM"/>
    </source>
</evidence>
<evidence type="ECO:0000313" key="3">
    <source>
        <dbReference type="Proteomes" id="UP000648187"/>
    </source>
</evidence>
<dbReference type="EMBL" id="JACKWZ010000302">
    <property type="protein sequence ID" value="KAF9409714.1"/>
    <property type="molecule type" value="Genomic_DNA"/>
</dbReference>
<keyword evidence="1" id="KW-0472">Membrane</keyword>
<keyword evidence="1" id="KW-1133">Transmembrane helix</keyword>
<keyword evidence="3" id="KW-1185">Reference proteome</keyword>
<dbReference type="Proteomes" id="UP000648187">
    <property type="component" value="Unassembled WGS sequence"/>
</dbReference>
<proteinExistence type="predicted"/>
<comment type="caution">
    <text evidence="2">The sequence shown here is derived from an EMBL/GenBank/DDBJ whole genome shotgun (WGS) entry which is preliminary data.</text>
</comment>
<accession>A0A835G9E1</accession>
<keyword evidence="1" id="KW-0812">Transmembrane</keyword>
<feature type="transmembrane region" description="Helical" evidence="1">
    <location>
        <begin position="442"/>
        <end position="460"/>
    </location>
</feature>
<feature type="transmembrane region" description="Helical" evidence="1">
    <location>
        <begin position="400"/>
        <end position="422"/>
    </location>
</feature>
<evidence type="ECO:0000313" key="2">
    <source>
        <dbReference type="EMBL" id="KAF9409714.1"/>
    </source>
</evidence>
<organism evidence="2 3">
    <name type="scientific">Spodoptera exigua</name>
    <name type="common">Beet armyworm</name>
    <name type="synonym">Noctua fulgens</name>
    <dbReference type="NCBI Taxonomy" id="7107"/>
    <lineage>
        <taxon>Eukaryota</taxon>
        <taxon>Metazoa</taxon>
        <taxon>Ecdysozoa</taxon>
        <taxon>Arthropoda</taxon>
        <taxon>Hexapoda</taxon>
        <taxon>Insecta</taxon>
        <taxon>Pterygota</taxon>
        <taxon>Neoptera</taxon>
        <taxon>Endopterygota</taxon>
        <taxon>Lepidoptera</taxon>
        <taxon>Glossata</taxon>
        <taxon>Ditrysia</taxon>
        <taxon>Noctuoidea</taxon>
        <taxon>Noctuidae</taxon>
        <taxon>Amphipyrinae</taxon>
        <taxon>Spodoptera</taxon>
    </lineage>
</organism>
<name>A0A835G9E1_SPOEX</name>
<protein>
    <recommendedName>
        <fullName evidence="4">DDE Tnp4 domain-containing protein</fullName>
    </recommendedName>
</protein>